<feature type="chain" id="PRO_5044834775" evidence="1">
    <location>
        <begin position="22"/>
        <end position="136"/>
    </location>
</feature>
<keyword evidence="1" id="KW-0732">Signal</keyword>
<evidence type="ECO:0000256" key="1">
    <source>
        <dbReference type="SAM" id="SignalP"/>
    </source>
</evidence>
<evidence type="ECO:0000313" key="2">
    <source>
        <dbReference type="EMBL" id="KAL3803557.1"/>
    </source>
</evidence>
<dbReference type="AlphaFoldDB" id="A0ABD3QTS8"/>
<keyword evidence="3" id="KW-1185">Reference proteome</keyword>
<evidence type="ECO:0000313" key="3">
    <source>
        <dbReference type="Proteomes" id="UP001516023"/>
    </source>
</evidence>
<protein>
    <submittedName>
        <fullName evidence="2">Uncharacterized protein</fullName>
    </submittedName>
</protein>
<accession>A0ABD3QTS8</accession>
<reference evidence="2 3" key="1">
    <citation type="journal article" date="2020" name="G3 (Bethesda)">
        <title>Improved Reference Genome for Cyclotella cryptica CCMP332, a Model for Cell Wall Morphogenesis, Salinity Adaptation, and Lipid Production in Diatoms (Bacillariophyta).</title>
        <authorList>
            <person name="Roberts W.R."/>
            <person name="Downey K.M."/>
            <person name="Ruck E.C."/>
            <person name="Traller J.C."/>
            <person name="Alverson A.J."/>
        </authorList>
    </citation>
    <scope>NUCLEOTIDE SEQUENCE [LARGE SCALE GENOMIC DNA]</scope>
    <source>
        <strain evidence="2 3">CCMP332</strain>
    </source>
</reference>
<gene>
    <name evidence="2" type="ORF">HJC23_014105</name>
</gene>
<proteinExistence type="predicted"/>
<feature type="signal peptide" evidence="1">
    <location>
        <begin position="1"/>
        <end position="21"/>
    </location>
</feature>
<dbReference type="Proteomes" id="UP001516023">
    <property type="component" value="Unassembled WGS sequence"/>
</dbReference>
<sequence length="136" mass="15342">MMLRIVKALVLTCFFFRDLFGDIAQNEALPPTKWHLVSLGYLAISPNRPNTPREIHTVVTLPRYIPSAGPSIETPTHNWERVDTCIPTLNWLCVVRDGWLTSVNRLQISCNEDSVSEAENGCDEVSMMQIVVDSNI</sequence>
<dbReference type="EMBL" id="JABMIG020000013">
    <property type="protein sequence ID" value="KAL3803557.1"/>
    <property type="molecule type" value="Genomic_DNA"/>
</dbReference>
<comment type="caution">
    <text evidence="2">The sequence shown here is derived from an EMBL/GenBank/DDBJ whole genome shotgun (WGS) entry which is preliminary data.</text>
</comment>
<name>A0ABD3QTS8_9STRA</name>
<organism evidence="2 3">
    <name type="scientific">Cyclotella cryptica</name>
    <dbReference type="NCBI Taxonomy" id="29204"/>
    <lineage>
        <taxon>Eukaryota</taxon>
        <taxon>Sar</taxon>
        <taxon>Stramenopiles</taxon>
        <taxon>Ochrophyta</taxon>
        <taxon>Bacillariophyta</taxon>
        <taxon>Coscinodiscophyceae</taxon>
        <taxon>Thalassiosirophycidae</taxon>
        <taxon>Stephanodiscales</taxon>
        <taxon>Stephanodiscaceae</taxon>
        <taxon>Cyclotella</taxon>
    </lineage>
</organism>